<dbReference type="RefSeq" id="WP_180915777.1">
    <property type="nucleotide sequence ID" value="NZ_CP059165.1"/>
</dbReference>
<evidence type="ECO:0000259" key="1">
    <source>
        <dbReference type="Pfam" id="PF13649"/>
    </source>
</evidence>
<feature type="domain" description="Methyltransferase" evidence="1">
    <location>
        <begin position="79"/>
        <end position="172"/>
    </location>
</feature>
<dbReference type="Pfam" id="PF13649">
    <property type="entry name" value="Methyltransf_25"/>
    <property type="match status" value="1"/>
</dbReference>
<gene>
    <name evidence="2" type="ORF">H0P51_26650</name>
</gene>
<evidence type="ECO:0000313" key="3">
    <source>
        <dbReference type="Proteomes" id="UP000510682"/>
    </source>
</evidence>
<dbReference type="Proteomes" id="UP000510682">
    <property type="component" value="Chromosome"/>
</dbReference>
<organism evidence="2 3">
    <name type="scientific">Mycobacterium vicinigordonae</name>
    <dbReference type="NCBI Taxonomy" id="1719132"/>
    <lineage>
        <taxon>Bacteria</taxon>
        <taxon>Bacillati</taxon>
        <taxon>Actinomycetota</taxon>
        <taxon>Actinomycetes</taxon>
        <taxon>Mycobacteriales</taxon>
        <taxon>Mycobacteriaceae</taxon>
        <taxon>Mycobacterium</taxon>
    </lineage>
</organism>
<dbReference type="SUPFAM" id="SSF53335">
    <property type="entry name" value="S-adenosyl-L-methionine-dependent methyltransferases"/>
    <property type="match status" value="1"/>
</dbReference>
<reference evidence="3" key="3">
    <citation type="submission" date="2023-07" db="EMBL/GenBank/DDBJ databases">
        <title>Description of Mycobacterium gordonae subsp. intergordonae subsp.nov. and Mycobacterium gordonae subsp. gordonae subsp. nov.</title>
        <authorList>
            <person name="Huang H."/>
        </authorList>
    </citation>
    <scope>NUCLEOTIDE SEQUENCE [LARGE SCALE GENOMIC DNA]</scope>
    <source>
        <strain evidence="3">24</strain>
    </source>
</reference>
<dbReference type="Gene3D" id="3.40.50.150">
    <property type="entry name" value="Vaccinia Virus protein VP39"/>
    <property type="match status" value="1"/>
</dbReference>
<proteinExistence type="predicted"/>
<keyword evidence="2" id="KW-0489">Methyltransferase</keyword>
<keyword evidence="3" id="KW-1185">Reference proteome</keyword>
<dbReference type="GO" id="GO:0032259">
    <property type="term" value="P:methylation"/>
    <property type="evidence" value="ECO:0007669"/>
    <property type="project" value="UniProtKB-KW"/>
</dbReference>
<reference evidence="2 3" key="2">
    <citation type="submission" date="2020-07" db="EMBL/GenBank/DDBJ databases">
        <authorList>
            <person name="Yu X."/>
        </authorList>
    </citation>
    <scope>NUCLEOTIDE SEQUENCE [LARGE SCALE GENOMIC DNA]</scope>
    <source>
        <strain evidence="3">24</strain>
    </source>
</reference>
<protein>
    <submittedName>
        <fullName evidence="2">Class I SAM-dependent methyltransferase</fullName>
    </submittedName>
</protein>
<dbReference type="KEGG" id="mgor:H0P51_26650"/>
<sequence>MIAHVAIDIERMPRGGPGASRLDRWLETDRLEYIDRADVERRKRAAIRSLDRMGRLFGFHNTIARVVLDEIPAVPAPRILELGAGHGGLSRTLLAMHANAQLTITDIDTSLVASIGAGDLGSHPRATVCAMDATAIDLPDDSYDLAVFSLSLHHLPPTAASKVFAEGTRVARKLVIVDLPRAAPPLHLVRLALVMPWMMFPWSHDGVISSLRSYSPSALLALAQHADPGIDVSLRGGRVFHSSRRPLPQIAVAAAKPGRLRSAW</sequence>
<dbReference type="AlphaFoldDB" id="A0A7D6DXG8"/>
<dbReference type="InterPro" id="IPR041698">
    <property type="entry name" value="Methyltransf_25"/>
</dbReference>
<dbReference type="CDD" id="cd02440">
    <property type="entry name" value="AdoMet_MTases"/>
    <property type="match status" value="1"/>
</dbReference>
<accession>A0A7D6DXG8</accession>
<dbReference type="InterPro" id="IPR029063">
    <property type="entry name" value="SAM-dependent_MTases_sf"/>
</dbReference>
<reference evidence="3" key="1">
    <citation type="submission" date="2020-07" db="EMBL/GenBank/DDBJ databases">
        <title>Description of Mycobacterium gordonae subsp. intergordonae subsp.nov. and Mycobacterium gordonae subsp. gordonae subsp. nov.</title>
        <authorList>
            <person name="Yu X."/>
        </authorList>
    </citation>
    <scope>NUCLEOTIDE SEQUENCE [LARGE SCALE GENOMIC DNA]</scope>
    <source>
        <strain evidence="3">24</strain>
    </source>
</reference>
<keyword evidence="2" id="KW-0808">Transferase</keyword>
<name>A0A7D6DXG8_9MYCO</name>
<dbReference type="EMBL" id="CP059165">
    <property type="protein sequence ID" value="QLL07204.1"/>
    <property type="molecule type" value="Genomic_DNA"/>
</dbReference>
<evidence type="ECO:0000313" key="2">
    <source>
        <dbReference type="EMBL" id="QLL07204.1"/>
    </source>
</evidence>
<dbReference type="GO" id="GO:0008168">
    <property type="term" value="F:methyltransferase activity"/>
    <property type="evidence" value="ECO:0007669"/>
    <property type="project" value="UniProtKB-KW"/>
</dbReference>